<keyword evidence="2" id="KW-1185">Reference proteome</keyword>
<evidence type="ECO:0000313" key="1">
    <source>
        <dbReference type="EMBL" id="MEM0577549.1"/>
    </source>
</evidence>
<comment type="caution">
    <text evidence="1">The sequence shown here is derived from an EMBL/GenBank/DDBJ whole genome shotgun (WGS) entry which is preliminary data.</text>
</comment>
<name>A0ABU9NTK0_9FLAO</name>
<organism evidence="1 2">
    <name type="scientific">Flavobacterium polysaccharolyticum</name>
    <dbReference type="NCBI Taxonomy" id="3133148"/>
    <lineage>
        <taxon>Bacteria</taxon>
        <taxon>Pseudomonadati</taxon>
        <taxon>Bacteroidota</taxon>
        <taxon>Flavobacteriia</taxon>
        <taxon>Flavobacteriales</taxon>
        <taxon>Flavobacteriaceae</taxon>
        <taxon>Flavobacterium</taxon>
    </lineage>
</organism>
<accession>A0ABU9NTK0</accession>
<sequence length="68" mass="8064">MEKNVKKKIFIPKNDLLTILKWVEHRPKVLELTILNNGKEEMKLYSASKIEIEQELEKISYILKKASH</sequence>
<reference evidence="1 2" key="1">
    <citation type="submission" date="2024-03" db="EMBL/GenBank/DDBJ databases">
        <title>Two novel species of the genus Flavobacterium exhibiting potentially degradation of complex polysaccharides.</title>
        <authorList>
            <person name="Lian X."/>
        </authorList>
    </citation>
    <scope>NUCLEOTIDE SEQUENCE [LARGE SCALE GENOMIC DNA]</scope>
    <source>
        <strain evidence="1 2">N6</strain>
    </source>
</reference>
<dbReference type="Proteomes" id="UP001468798">
    <property type="component" value="Unassembled WGS sequence"/>
</dbReference>
<evidence type="ECO:0000313" key="2">
    <source>
        <dbReference type="Proteomes" id="UP001468798"/>
    </source>
</evidence>
<protein>
    <submittedName>
        <fullName evidence="1">Uncharacterized protein</fullName>
    </submittedName>
</protein>
<proteinExistence type="predicted"/>
<gene>
    <name evidence="1" type="ORF">WFZ86_13650</name>
</gene>
<dbReference type="EMBL" id="JBCGDP010000013">
    <property type="protein sequence ID" value="MEM0577549.1"/>
    <property type="molecule type" value="Genomic_DNA"/>
</dbReference>